<keyword evidence="3" id="KW-1185">Reference proteome</keyword>
<dbReference type="AlphaFoldDB" id="A0A0L6V5V6"/>
<dbReference type="EMBL" id="LAVV01007568">
    <property type="protein sequence ID" value="KNZ55510.1"/>
    <property type="molecule type" value="Genomic_DNA"/>
</dbReference>
<dbReference type="Proteomes" id="UP000037035">
    <property type="component" value="Unassembled WGS sequence"/>
</dbReference>
<feature type="region of interest" description="Disordered" evidence="1">
    <location>
        <begin position="40"/>
        <end position="63"/>
    </location>
</feature>
<sequence>MDTTKVKQLQQQRENMMRVLDKEKYHHQQAKARFVSVGISNTTKPAPQPLQTPTRGPKIGTWDKFDGTKGAKAKTYSVQVVLYISSKPSMFPENLKDHFCDLVPDRRCKQLGHPVHQQGGNFTYKNFTKQFMVLYFELEKKAKVEWELQALRQTSSVEDYTTVVERKTVPVGN</sequence>
<proteinExistence type="predicted"/>
<evidence type="ECO:0000256" key="1">
    <source>
        <dbReference type="SAM" id="MobiDB-lite"/>
    </source>
</evidence>
<protein>
    <submittedName>
        <fullName evidence="2">Uncharacterized protein</fullName>
    </submittedName>
</protein>
<evidence type="ECO:0000313" key="3">
    <source>
        <dbReference type="Proteomes" id="UP000037035"/>
    </source>
</evidence>
<evidence type="ECO:0000313" key="2">
    <source>
        <dbReference type="EMBL" id="KNZ55510.1"/>
    </source>
</evidence>
<feature type="compositionally biased region" description="Polar residues" evidence="1">
    <location>
        <begin position="40"/>
        <end position="54"/>
    </location>
</feature>
<gene>
    <name evidence="2" type="ORF">VP01_265g12</name>
</gene>
<organism evidence="2 3">
    <name type="scientific">Puccinia sorghi</name>
    <dbReference type="NCBI Taxonomy" id="27349"/>
    <lineage>
        <taxon>Eukaryota</taxon>
        <taxon>Fungi</taxon>
        <taxon>Dikarya</taxon>
        <taxon>Basidiomycota</taxon>
        <taxon>Pucciniomycotina</taxon>
        <taxon>Pucciniomycetes</taxon>
        <taxon>Pucciniales</taxon>
        <taxon>Pucciniaceae</taxon>
        <taxon>Puccinia</taxon>
    </lineage>
</organism>
<comment type="caution">
    <text evidence="2">The sequence shown here is derived from an EMBL/GenBank/DDBJ whole genome shotgun (WGS) entry which is preliminary data.</text>
</comment>
<accession>A0A0L6V5V6</accession>
<name>A0A0L6V5V6_9BASI</name>
<dbReference type="VEuPathDB" id="FungiDB:VP01_265g12"/>
<reference evidence="2 3" key="1">
    <citation type="submission" date="2015-08" db="EMBL/GenBank/DDBJ databases">
        <title>Next Generation Sequencing and Analysis of the Genome of Puccinia sorghi L Schw, the Causal Agent of Maize Common Rust.</title>
        <authorList>
            <person name="Rochi L."/>
            <person name="Burguener G."/>
            <person name="Darino M."/>
            <person name="Turjanski A."/>
            <person name="Kreff E."/>
            <person name="Dieguez M.J."/>
            <person name="Sacco F."/>
        </authorList>
    </citation>
    <scope>NUCLEOTIDE SEQUENCE [LARGE SCALE GENOMIC DNA]</scope>
    <source>
        <strain evidence="2 3">RO10H11247</strain>
    </source>
</reference>